<dbReference type="Proteomes" id="UP000762676">
    <property type="component" value="Unassembled WGS sequence"/>
</dbReference>
<evidence type="ECO:0000313" key="2">
    <source>
        <dbReference type="EMBL" id="GFS14492.1"/>
    </source>
</evidence>
<keyword evidence="3" id="KW-1185">Reference proteome</keyword>
<name>A0AAV4IVT3_9GAST</name>
<evidence type="ECO:0000256" key="1">
    <source>
        <dbReference type="ARBA" id="ARBA00009024"/>
    </source>
</evidence>
<dbReference type="EMBL" id="BMAT01013521">
    <property type="protein sequence ID" value="GFS14492.1"/>
    <property type="molecule type" value="Genomic_DNA"/>
</dbReference>
<protein>
    <submittedName>
        <fullName evidence="2">Placenta-specific 8</fullName>
    </submittedName>
</protein>
<dbReference type="PANTHER" id="PTHR15907">
    <property type="entry name" value="DUF614 FAMILY PROTEIN-RELATED"/>
    <property type="match status" value="1"/>
</dbReference>
<dbReference type="InterPro" id="IPR006461">
    <property type="entry name" value="PLAC_motif_containing"/>
</dbReference>
<evidence type="ECO:0000313" key="3">
    <source>
        <dbReference type="Proteomes" id="UP000762676"/>
    </source>
</evidence>
<dbReference type="AlphaFoldDB" id="A0AAV4IVT3"/>
<accession>A0AAV4IVT3</accession>
<sequence>MDQFKPEVYGVNAPVVSTQPMQQPSAHVMVQQPPPAYPARNWSSGTFDCMDDVPICLFGWFCGLCLACKVSGDMGESMCVPCCLPLPVAILRTKWRTEHNIQGTIMDDCVMSTFCGACSLCQLARDVKIVQRN</sequence>
<proteinExistence type="inferred from homology"/>
<comment type="similarity">
    <text evidence="1">Belongs to the cornifelin family.</text>
</comment>
<dbReference type="Pfam" id="PF04749">
    <property type="entry name" value="PLAC8"/>
    <property type="match status" value="1"/>
</dbReference>
<reference evidence="2 3" key="1">
    <citation type="journal article" date="2021" name="Elife">
        <title>Chloroplast acquisition without the gene transfer in kleptoplastic sea slugs, Plakobranchus ocellatus.</title>
        <authorList>
            <person name="Maeda T."/>
            <person name="Takahashi S."/>
            <person name="Yoshida T."/>
            <person name="Shimamura S."/>
            <person name="Takaki Y."/>
            <person name="Nagai Y."/>
            <person name="Toyoda A."/>
            <person name="Suzuki Y."/>
            <person name="Arimoto A."/>
            <person name="Ishii H."/>
            <person name="Satoh N."/>
            <person name="Nishiyama T."/>
            <person name="Hasebe M."/>
            <person name="Maruyama T."/>
            <person name="Minagawa J."/>
            <person name="Obokata J."/>
            <person name="Shigenobu S."/>
        </authorList>
    </citation>
    <scope>NUCLEOTIDE SEQUENCE [LARGE SCALE GENOMIC DNA]</scope>
</reference>
<organism evidence="2 3">
    <name type="scientific">Elysia marginata</name>
    <dbReference type="NCBI Taxonomy" id="1093978"/>
    <lineage>
        <taxon>Eukaryota</taxon>
        <taxon>Metazoa</taxon>
        <taxon>Spiralia</taxon>
        <taxon>Lophotrochozoa</taxon>
        <taxon>Mollusca</taxon>
        <taxon>Gastropoda</taxon>
        <taxon>Heterobranchia</taxon>
        <taxon>Euthyneura</taxon>
        <taxon>Panpulmonata</taxon>
        <taxon>Sacoglossa</taxon>
        <taxon>Placobranchoidea</taxon>
        <taxon>Plakobranchidae</taxon>
        <taxon>Elysia</taxon>
    </lineage>
</organism>
<comment type="caution">
    <text evidence="2">The sequence shown here is derived from an EMBL/GenBank/DDBJ whole genome shotgun (WGS) entry which is preliminary data.</text>
</comment>
<dbReference type="NCBIfam" id="TIGR01571">
    <property type="entry name" value="A_thal_Cys_rich"/>
    <property type="match status" value="1"/>
</dbReference>
<gene>
    <name evidence="2" type="ORF">ElyMa_006747400</name>
</gene>